<feature type="chain" id="PRO_5040268988" description="Chorismate mutase domain-containing protein" evidence="1">
    <location>
        <begin position="18"/>
        <end position="182"/>
    </location>
</feature>
<dbReference type="Proteomes" id="UP000775872">
    <property type="component" value="Unassembled WGS sequence"/>
</dbReference>
<keyword evidence="1" id="KW-0732">Signal</keyword>
<dbReference type="InterPro" id="IPR036263">
    <property type="entry name" value="Chorismate_II_sf"/>
</dbReference>
<comment type="caution">
    <text evidence="3">The sequence shown here is derived from an EMBL/GenBank/DDBJ whole genome shotgun (WGS) entry which is preliminary data.</text>
</comment>
<sequence length="182" mass="19729">MRASTLLFGLPLTIVAAVSCRATNSTCHFVPSINATATNYPRADKEASFPYDITVLSQVPVADICTSPSGSVDDELACARKYIDAIDEQMAFLYARRLGYAAVAGHAKYRNGTDLNDASRNAVVAEGMARRVLKYGGSEEVGRVMGGEACQIYASLLFEEENIQDVCNPDFKEDIPRPCDAF</sequence>
<proteinExistence type="predicted"/>
<evidence type="ECO:0000313" key="4">
    <source>
        <dbReference type="Proteomes" id="UP000775872"/>
    </source>
</evidence>
<dbReference type="AlphaFoldDB" id="A0A9P0EN26"/>
<dbReference type="GO" id="GO:0004106">
    <property type="term" value="F:chorismate mutase activity"/>
    <property type="evidence" value="ECO:0007669"/>
    <property type="project" value="InterPro"/>
</dbReference>
<evidence type="ECO:0000313" key="3">
    <source>
        <dbReference type="EMBL" id="CAH0055627.1"/>
    </source>
</evidence>
<feature type="domain" description="Chorismate mutase" evidence="2">
    <location>
        <begin position="80"/>
        <end position="162"/>
    </location>
</feature>
<dbReference type="GO" id="GO:0046417">
    <property type="term" value="P:chorismate metabolic process"/>
    <property type="evidence" value="ECO:0007669"/>
    <property type="project" value="InterPro"/>
</dbReference>
<name>A0A9P0EN26_9HYPO</name>
<protein>
    <recommendedName>
        <fullName evidence="2">Chorismate mutase domain-containing protein</fullName>
    </recommendedName>
</protein>
<dbReference type="SUPFAM" id="SSF48600">
    <property type="entry name" value="Chorismate mutase II"/>
    <property type="match status" value="1"/>
</dbReference>
<evidence type="ECO:0000259" key="2">
    <source>
        <dbReference type="SMART" id="SM00830"/>
    </source>
</evidence>
<dbReference type="Gene3D" id="1.20.59.10">
    <property type="entry name" value="Chorismate mutase"/>
    <property type="match status" value="1"/>
</dbReference>
<reference evidence="3" key="1">
    <citation type="submission" date="2021-10" db="EMBL/GenBank/DDBJ databases">
        <authorList>
            <person name="Piombo E."/>
        </authorList>
    </citation>
    <scope>NUCLEOTIDE SEQUENCE</scope>
</reference>
<dbReference type="InterPro" id="IPR002701">
    <property type="entry name" value="CM_II_prokaryot"/>
</dbReference>
<accession>A0A9P0EN26</accession>
<organism evidence="3 4">
    <name type="scientific">Clonostachys solani</name>
    <dbReference type="NCBI Taxonomy" id="160281"/>
    <lineage>
        <taxon>Eukaryota</taxon>
        <taxon>Fungi</taxon>
        <taxon>Dikarya</taxon>
        <taxon>Ascomycota</taxon>
        <taxon>Pezizomycotina</taxon>
        <taxon>Sordariomycetes</taxon>
        <taxon>Hypocreomycetidae</taxon>
        <taxon>Hypocreales</taxon>
        <taxon>Bionectriaceae</taxon>
        <taxon>Clonostachys</taxon>
    </lineage>
</organism>
<evidence type="ECO:0000256" key="1">
    <source>
        <dbReference type="SAM" id="SignalP"/>
    </source>
</evidence>
<keyword evidence="4" id="KW-1185">Reference proteome</keyword>
<feature type="signal peptide" evidence="1">
    <location>
        <begin position="1"/>
        <end position="17"/>
    </location>
</feature>
<dbReference type="PROSITE" id="PS51257">
    <property type="entry name" value="PROKAR_LIPOPROTEIN"/>
    <property type="match status" value="1"/>
</dbReference>
<dbReference type="SMART" id="SM00830">
    <property type="entry name" value="CM_2"/>
    <property type="match status" value="1"/>
</dbReference>
<dbReference type="InterPro" id="IPR036979">
    <property type="entry name" value="CM_dom_sf"/>
</dbReference>
<dbReference type="EMBL" id="CABFOC020000058">
    <property type="protein sequence ID" value="CAH0055627.1"/>
    <property type="molecule type" value="Genomic_DNA"/>
</dbReference>
<dbReference type="OrthoDB" id="5038487at2759"/>
<dbReference type="Pfam" id="PF01817">
    <property type="entry name" value="CM_2"/>
    <property type="match status" value="1"/>
</dbReference>
<gene>
    <name evidence="3" type="ORF">CSOL1703_00017731</name>
</gene>